<sequence>MWKKQKPKNKGISIFPIKIDTLEKILIDKFEGNPDLKFSRYTVSNRNVVVFFIDYQIDMASIQQSLLQPLVEFDKNGKKLTNETLMNSIPVNSPSTSVDIEEILNGLLIGKVYIYIEDEKTAVDYIFAKKESRSLEKAETESIVLGPQISFTESLSKNMNIVRWLIKSPDLVLEEFKIGKVSPKDVRLVYMKSLANDDDVQTMRQRLKELDVDEVEDAIVLKQYIEDSQNNLFPQFDITERPDRFAYNITKGKLGVLVENSPSGFTAPATLFSFLESTEDLYMRWQAGSFLRILRFVAMFISILLTPTYVAALTYQYAIIPTQILISIGQSRVSVPFPPIFEALLLEFLLELLREAGARLPTKVGQTMGIVGGIVIGQAAVEAGLTSNILIIVVAMSALASFTTPSYLFGTTIRLIRFPLIILAAFFGLIGIVFGITFLIIHTLRLKSLGRPYLVPLYPLQIKDFNKVFFRTPFNHSSKRARSYRPKFIKRFSSKDADQIRDIDE</sequence>
<evidence type="ECO:0000313" key="7">
    <source>
        <dbReference type="Proteomes" id="UP000676917"/>
    </source>
</evidence>
<comment type="subcellular location">
    <subcellularLocation>
        <location evidence="4">Cell membrane</location>
    </subcellularLocation>
    <subcellularLocation>
        <location evidence="1">Membrane</location>
        <topology evidence="1">Multi-pass membrane protein</topology>
    </subcellularLocation>
</comment>
<dbReference type="InterPro" id="IPR004995">
    <property type="entry name" value="Spore_Ger"/>
</dbReference>
<dbReference type="EMBL" id="BORP01000001">
    <property type="protein sequence ID" value="GIO25639.1"/>
    <property type="molecule type" value="Genomic_DNA"/>
</dbReference>
<dbReference type="PANTHER" id="PTHR22550">
    <property type="entry name" value="SPORE GERMINATION PROTEIN"/>
    <property type="match status" value="1"/>
</dbReference>
<feature type="transmembrane region" description="Helical" evidence="5">
    <location>
        <begin position="420"/>
        <end position="441"/>
    </location>
</feature>
<organism evidence="6 7">
    <name type="scientific">Ornithinibacillus bavariensis</name>
    <dbReference type="NCBI Taxonomy" id="545502"/>
    <lineage>
        <taxon>Bacteria</taxon>
        <taxon>Bacillati</taxon>
        <taxon>Bacillota</taxon>
        <taxon>Bacilli</taxon>
        <taxon>Bacillales</taxon>
        <taxon>Bacillaceae</taxon>
        <taxon>Ornithinibacillus</taxon>
    </lineage>
</organism>
<dbReference type="Pfam" id="PF03323">
    <property type="entry name" value="GerA"/>
    <property type="match status" value="1"/>
</dbReference>
<dbReference type="GO" id="GO:0009847">
    <property type="term" value="P:spore germination"/>
    <property type="evidence" value="ECO:0007669"/>
    <property type="project" value="UniProtKB-UniRule"/>
</dbReference>
<evidence type="ECO:0000256" key="1">
    <source>
        <dbReference type="ARBA" id="ARBA00004141"/>
    </source>
</evidence>
<gene>
    <name evidence="6" type="primary">gerIA</name>
    <name evidence="6" type="ORF">J43TS3_02500</name>
</gene>
<keyword evidence="5" id="KW-0812">Transmembrane</keyword>
<dbReference type="PANTHER" id="PTHR22550:SF5">
    <property type="entry name" value="LEUCINE ZIPPER PROTEIN 4"/>
    <property type="match status" value="1"/>
</dbReference>
<evidence type="ECO:0000313" key="6">
    <source>
        <dbReference type="EMBL" id="GIO25639.1"/>
    </source>
</evidence>
<evidence type="ECO:0000256" key="5">
    <source>
        <dbReference type="SAM" id="Phobius"/>
    </source>
</evidence>
<comment type="caution">
    <text evidence="6">The sequence shown here is derived from an EMBL/GenBank/DDBJ whole genome shotgun (WGS) entry which is preliminary data.</text>
</comment>
<comment type="similarity">
    <text evidence="2 4">Belongs to the GerABKA family.</text>
</comment>
<dbReference type="Proteomes" id="UP000676917">
    <property type="component" value="Unassembled WGS sequence"/>
</dbReference>
<evidence type="ECO:0000256" key="4">
    <source>
        <dbReference type="PIRNR" id="PIRNR005690"/>
    </source>
</evidence>
<dbReference type="RefSeq" id="WP_212919170.1">
    <property type="nucleotide sequence ID" value="NZ_BORP01000001.1"/>
</dbReference>
<evidence type="ECO:0000256" key="3">
    <source>
        <dbReference type="ARBA" id="ARBA00023136"/>
    </source>
</evidence>
<accession>A0A919X4P5</accession>
<dbReference type="AlphaFoldDB" id="A0A919X4P5"/>
<keyword evidence="7" id="KW-1185">Reference proteome</keyword>
<dbReference type="InterPro" id="IPR050768">
    <property type="entry name" value="UPF0353/GerABKA_families"/>
</dbReference>
<reference evidence="6" key="1">
    <citation type="submission" date="2021-03" db="EMBL/GenBank/DDBJ databases">
        <title>Antimicrobial resistance genes in bacteria isolated from Japanese honey, and their potential for conferring macrolide and lincosamide resistance in the American foulbrood pathogen Paenibacillus larvae.</title>
        <authorList>
            <person name="Okamoto M."/>
            <person name="Kumagai M."/>
            <person name="Kanamori H."/>
            <person name="Takamatsu D."/>
        </authorList>
    </citation>
    <scope>NUCLEOTIDE SEQUENCE</scope>
    <source>
        <strain evidence="6">J43TS3</strain>
    </source>
</reference>
<keyword evidence="5" id="KW-1133">Transmembrane helix</keyword>
<dbReference type="PIRSF" id="PIRSF005690">
    <property type="entry name" value="GerBA"/>
    <property type="match status" value="1"/>
</dbReference>
<feature type="transmembrane region" description="Helical" evidence="5">
    <location>
        <begin position="374"/>
        <end position="400"/>
    </location>
</feature>
<dbReference type="GO" id="GO:0005886">
    <property type="term" value="C:plasma membrane"/>
    <property type="evidence" value="ECO:0007669"/>
    <property type="project" value="UniProtKB-SubCell"/>
</dbReference>
<name>A0A919X4P5_9BACI</name>
<proteinExistence type="inferred from homology"/>
<feature type="transmembrane region" description="Helical" evidence="5">
    <location>
        <begin position="293"/>
        <end position="315"/>
    </location>
</feature>
<protein>
    <submittedName>
        <fullName evidence="6">Spore germination protein</fullName>
    </submittedName>
</protein>
<evidence type="ECO:0000256" key="2">
    <source>
        <dbReference type="ARBA" id="ARBA00005278"/>
    </source>
</evidence>
<keyword evidence="3 4" id="KW-0472">Membrane</keyword>